<evidence type="ECO:0000313" key="6">
    <source>
        <dbReference type="EMBL" id="KAJ1923645.1"/>
    </source>
</evidence>
<dbReference type="AlphaFoldDB" id="A0A9W8A5Q1"/>
<gene>
    <name evidence="6" type="ORF">IWQ60_005755</name>
    <name evidence="5" type="ORF">IWQ60_006362</name>
</gene>
<keyword evidence="7" id="KW-1185">Reference proteome</keyword>
<evidence type="ECO:0000313" key="7">
    <source>
        <dbReference type="Proteomes" id="UP001150569"/>
    </source>
</evidence>
<proteinExistence type="predicted"/>
<dbReference type="OrthoDB" id="20282at2759"/>
<evidence type="ECO:0008006" key="8">
    <source>
        <dbReference type="Google" id="ProtNLM"/>
    </source>
</evidence>
<evidence type="ECO:0000256" key="3">
    <source>
        <dbReference type="ARBA" id="ARBA00023186"/>
    </source>
</evidence>
<comment type="subcellular location">
    <subcellularLocation>
        <location evidence="1">Cytoplasm</location>
    </subcellularLocation>
</comment>
<comment type="caution">
    <text evidence="6">The sequence shown here is derived from an EMBL/GenBank/DDBJ whole genome shotgun (WGS) entry which is preliminary data.</text>
</comment>
<name>A0A9W8A5Q1_9FUNG</name>
<evidence type="ECO:0000256" key="4">
    <source>
        <dbReference type="SAM" id="Coils"/>
    </source>
</evidence>
<dbReference type="CDD" id="cd22860">
    <property type="entry name" value="PDRG1"/>
    <property type="match status" value="1"/>
</dbReference>
<dbReference type="PANTHER" id="PTHR21162:SF0">
    <property type="entry name" value="P53 AND DNA DAMAGE-REGULATED PROTEIN 1"/>
    <property type="match status" value="1"/>
</dbReference>
<evidence type="ECO:0000256" key="2">
    <source>
        <dbReference type="ARBA" id="ARBA00022490"/>
    </source>
</evidence>
<feature type="coiled-coil region" evidence="4">
    <location>
        <begin position="69"/>
        <end position="96"/>
    </location>
</feature>
<evidence type="ECO:0000313" key="5">
    <source>
        <dbReference type="EMBL" id="KAJ1922672.1"/>
    </source>
</evidence>
<keyword evidence="2" id="KW-0963">Cytoplasm</keyword>
<dbReference type="EMBL" id="JANBPT010000321">
    <property type="protein sequence ID" value="KAJ1923645.1"/>
    <property type="molecule type" value="Genomic_DNA"/>
</dbReference>
<reference evidence="6" key="1">
    <citation type="submission" date="2022-07" db="EMBL/GenBank/DDBJ databases">
        <title>Phylogenomic reconstructions and comparative analyses of Kickxellomycotina fungi.</title>
        <authorList>
            <person name="Reynolds N.K."/>
            <person name="Stajich J.E."/>
            <person name="Barry K."/>
            <person name="Grigoriev I.V."/>
            <person name="Crous P."/>
            <person name="Smith M.E."/>
        </authorList>
    </citation>
    <scope>NUCLEOTIDE SEQUENCE</scope>
    <source>
        <strain evidence="6">RSA 861</strain>
    </source>
</reference>
<dbReference type="Proteomes" id="UP001150569">
    <property type="component" value="Unassembled WGS sequence"/>
</dbReference>
<protein>
    <recommendedName>
        <fullName evidence="8">P53 and DNA damage-regulated protein 1</fullName>
    </recommendedName>
</protein>
<dbReference type="EMBL" id="JANBPT010000380">
    <property type="protein sequence ID" value="KAJ1922672.1"/>
    <property type="molecule type" value="Genomic_DNA"/>
</dbReference>
<accession>A0A9W8A5Q1</accession>
<organism evidence="6 7">
    <name type="scientific">Tieghemiomyces parasiticus</name>
    <dbReference type="NCBI Taxonomy" id="78921"/>
    <lineage>
        <taxon>Eukaryota</taxon>
        <taxon>Fungi</taxon>
        <taxon>Fungi incertae sedis</taxon>
        <taxon>Zoopagomycota</taxon>
        <taxon>Kickxellomycotina</taxon>
        <taxon>Dimargaritomycetes</taxon>
        <taxon>Dimargaritales</taxon>
        <taxon>Dimargaritaceae</taxon>
        <taxon>Tieghemiomyces</taxon>
    </lineage>
</organism>
<evidence type="ECO:0000256" key="1">
    <source>
        <dbReference type="ARBA" id="ARBA00004496"/>
    </source>
</evidence>
<dbReference type="InterPro" id="IPR030482">
    <property type="entry name" value="PDRG1"/>
</dbReference>
<keyword evidence="4" id="KW-0175">Coiled coil</keyword>
<dbReference type="GO" id="GO:0005737">
    <property type="term" value="C:cytoplasm"/>
    <property type="evidence" value="ECO:0007669"/>
    <property type="project" value="UniProtKB-SubCell"/>
</dbReference>
<dbReference type="PANTHER" id="PTHR21162">
    <property type="entry name" value="P53 AND DNA DAMAGE-REGULATED PROTEIN"/>
    <property type="match status" value="1"/>
</dbReference>
<sequence length="130" mass="14973">MAPNCVDTHNPNARLPRNQVIDYDRRRNSNREALRNIQKKTDGKSWVSLGDLFIKMPNSAASVMLKQDQTKLDAEIDEARERIKENTLKLEVLDDAEQSNRKRGTHLAGFDLRPITAQELYNVTKQEPKE</sequence>
<keyword evidence="3" id="KW-0143">Chaperone</keyword>